<feature type="region of interest" description="Disordered" evidence="1">
    <location>
        <begin position="32"/>
        <end position="91"/>
    </location>
</feature>
<feature type="compositionally biased region" description="Basic and acidic residues" evidence="1">
    <location>
        <begin position="64"/>
        <end position="73"/>
    </location>
</feature>
<evidence type="ECO:0000259" key="4">
    <source>
        <dbReference type="Pfam" id="PF07786"/>
    </source>
</evidence>
<dbReference type="Pfam" id="PF04235">
    <property type="entry name" value="DUF418"/>
    <property type="match status" value="1"/>
</dbReference>
<feature type="transmembrane region" description="Helical" evidence="2">
    <location>
        <begin position="197"/>
        <end position="213"/>
    </location>
</feature>
<keyword evidence="2" id="KW-1133">Transmembrane helix</keyword>
<feature type="transmembrane region" description="Helical" evidence="2">
    <location>
        <begin position="141"/>
        <end position="162"/>
    </location>
</feature>
<sequence>MELRQGVAFCPGLCVTAGAAPGNHPADKVRALQRRNSVTHAKKTSKRSPGESRDHVAALGGRPEMNHPVDVPHDAPPGARPTNRPRPPRGRLLGLDAVRALAIVGMVYMHVSPTGWLSPAPARDAPAALEWVEHAVSGRSMSLFVLMAGISVALMTGGPVPLDGDRLTTARKRLAIRAAMLLLISLCVDQLSGMNLSILEFYAVWLLVLIPLVRLRPGTLVAAAGVLGAALPVFCFVVLNYGRTWAISPMNTAGAEPAFGLTLLLNPQDWLAKLHQLLIGGGFQTPYAIPLLLAGLAIGRLDLRSPAVRGKMAGCGALLVAVGWLVSWVALVPLGAGRALAAMMESAGGPMVQPWASVLTLPPHQLYALSIPMAPMMIGVGLLLLAGLLTLLERPGWQRALRPLTAAGSLALTWYAAHQVFIERVAGDPPYAFTLFAGMAVFAFVVSPLWLRWIRRGPLEWLVHRVVVMVAPDRTAAARHKAA</sequence>
<protein>
    <submittedName>
        <fullName evidence="5">DUF418 domain-containing protein</fullName>
    </submittedName>
</protein>
<keyword evidence="2" id="KW-0812">Transmembrane</keyword>
<evidence type="ECO:0000256" key="2">
    <source>
        <dbReference type="SAM" id="Phobius"/>
    </source>
</evidence>
<comment type="caution">
    <text evidence="5">The sequence shown here is derived from an EMBL/GenBank/DDBJ whole genome shotgun (WGS) entry which is preliminary data.</text>
</comment>
<dbReference type="Proteomes" id="UP000294543">
    <property type="component" value="Unassembled WGS sequence"/>
</dbReference>
<evidence type="ECO:0000256" key="1">
    <source>
        <dbReference type="SAM" id="MobiDB-lite"/>
    </source>
</evidence>
<evidence type="ECO:0000313" key="5">
    <source>
        <dbReference type="EMBL" id="TDD13561.1"/>
    </source>
</evidence>
<dbReference type="PANTHER" id="PTHR30590">
    <property type="entry name" value="INNER MEMBRANE PROTEIN"/>
    <property type="match status" value="1"/>
</dbReference>
<dbReference type="InterPro" id="IPR012429">
    <property type="entry name" value="HGSNAT_cat"/>
</dbReference>
<feature type="transmembrane region" description="Helical" evidence="2">
    <location>
        <begin position="92"/>
        <end position="111"/>
    </location>
</feature>
<feature type="domain" description="Heparan-alpha-glucosaminide N-acetyltransferase catalytic" evidence="4">
    <location>
        <begin position="91"/>
        <end position="229"/>
    </location>
</feature>
<accession>A0A4R4W6G1</accession>
<dbReference type="InterPro" id="IPR052529">
    <property type="entry name" value="Bact_Transport_Assoc"/>
</dbReference>
<feature type="transmembrane region" description="Helical" evidence="2">
    <location>
        <begin position="433"/>
        <end position="451"/>
    </location>
</feature>
<feature type="transmembrane region" description="Helical" evidence="2">
    <location>
        <begin position="287"/>
        <end position="303"/>
    </location>
</feature>
<feature type="domain" description="DUF418" evidence="3">
    <location>
        <begin position="367"/>
        <end position="468"/>
    </location>
</feature>
<dbReference type="InterPro" id="IPR007349">
    <property type="entry name" value="DUF418"/>
</dbReference>
<reference evidence="5 6" key="1">
    <citation type="submission" date="2019-03" db="EMBL/GenBank/DDBJ databases">
        <title>Draft genome sequences of novel Actinobacteria.</title>
        <authorList>
            <person name="Sahin N."/>
            <person name="Ay H."/>
            <person name="Saygin H."/>
        </authorList>
    </citation>
    <scope>NUCLEOTIDE SEQUENCE [LARGE SCALE GENOMIC DNA]</scope>
    <source>
        <strain evidence="5 6">KC712</strain>
    </source>
</reference>
<keyword evidence="2" id="KW-0472">Membrane</keyword>
<dbReference type="EMBL" id="SMKP01000171">
    <property type="protein sequence ID" value="TDD13561.1"/>
    <property type="molecule type" value="Genomic_DNA"/>
</dbReference>
<feature type="transmembrane region" description="Helical" evidence="2">
    <location>
        <begin position="366"/>
        <end position="392"/>
    </location>
</feature>
<dbReference type="PANTHER" id="PTHR30590:SF3">
    <property type="entry name" value="HYPOTHETICAL MEMBRANE SPANNING PROTEIN"/>
    <property type="match status" value="1"/>
</dbReference>
<feature type="transmembrane region" description="Helical" evidence="2">
    <location>
        <begin position="315"/>
        <end position="336"/>
    </location>
</feature>
<dbReference type="AlphaFoldDB" id="A0A4R4W6G1"/>
<dbReference type="OrthoDB" id="4966979at2"/>
<evidence type="ECO:0000259" key="3">
    <source>
        <dbReference type="Pfam" id="PF04235"/>
    </source>
</evidence>
<feature type="transmembrane region" description="Helical" evidence="2">
    <location>
        <begin position="174"/>
        <end position="191"/>
    </location>
</feature>
<feature type="transmembrane region" description="Helical" evidence="2">
    <location>
        <begin position="404"/>
        <end position="421"/>
    </location>
</feature>
<feature type="transmembrane region" description="Helical" evidence="2">
    <location>
        <begin position="220"/>
        <end position="241"/>
    </location>
</feature>
<organism evidence="5 6">
    <name type="scientific">Nonomuraea diastatica</name>
    <dbReference type="NCBI Taxonomy" id="1848329"/>
    <lineage>
        <taxon>Bacteria</taxon>
        <taxon>Bacillati</taxon>
        <taxon>Actinomycetota</taxon>
        <taxon>Actinomycetes</taxon>
        <taxon>Streptosporangiales</taxon>
        <taxon>Streptosporangiaceae</taxon>
        <taxon>Nonomuraea</taxon>
    </lineage>
</organism>
<gene>
    <name evidence="5" type="ORF">E1294_40550</name>
</gene>
<dbReference type="Pfam" id="PF07786">
    <property type="entry name" value="HGSNAT_cat"/>
    <property type="match status" value="1"/>
</dbReference>
<name>A0A4R4W6G1_9ACTN</name>
<proteinExistence type="predicted"/>
<evidence type="ECO:0000313" key="6">
    <source>
        <dbReference type="Proteomes" id="UP000294543"/>
    </source>
</evidence>
<keyword evidence="6" id="KW-1185">Reference proteome</keyword>